<evidence type="ECO:0000256" key="1">
    <source>
        <dbReference type="ARBA" id="ARBA00006817"/>
    </source>
</evidence>
<dbReference type="OrthoDB" id="3365660at2"/>
<dbReference type="Gene3D" id="3.30.530.20">
    <property type="match status" value="2"/>
</dbReference>
<comment type="similarity">
    <text evidence="1">Belongs to the AHA1 family.</text>
</comment>
<comment type="caution">
    <text evidence="3">The sequence shown here is derived from an EMBL/GenBank/DDBJ whole genome shotgun (WGS) entry which is preliminary data.</text>
</comment>
<sequence length="325" mass="36184">MPVISIDSDVESLTMTLVADFPVPPERLWAVFTDPRQLERFWGPPGYPATFDVFDFTPGGWAKYHMTSPQGERYGGAWQFVSIDPPRGFEVIDAFADENSEPIDGMPSMRMEFSFDSTPEGSRLTNTTFFDSAEALDQVVAMGAIEGSRLAMNQLDAVLQDLRSYAQGKGTQLELLDDQHVRITRLIDGPLDLVWRAHTDPDLMRKWLLGPDGWQMTECEIGDTVGATYRTAWAPEPGTEGEAFGFDGEVLLIDAPRRIVQTERMTGTDLPSTTNDLSLYEEDGVTLLTLLIEYPDAETRDMVLATGMIDGMEASYARMEGTLVR</sequence>
<dbReference type="AlphaFoldDB" id="A0A443JL53"/>
<feature type="domain" description="Activator of Hsp90 ATPase homologue 1/2-like C-terminal" evidence="2">
    <location>
        <begin position="190"/>
        <end position="323"/>
    </location>
</feature>
<accession>A0A443JL53</accession>
<dbReference type="RefSeq" id="WP_128216972.1">
    <property type="nucleotide sequence ID" value="NZ_RBZY01000011.1"/>
</dbReference>
<reference evidence="3 4" key="1">
    <citation type="journal article" date="2018" name="Front. Microbiol.">
        <title>Novel Insights Into Bacterial Dimethylsulfoniopropionate Catabolism in the East China Sea.</title>
        <authorList>
            <person name="Liu J."/>
            <person name="Liu J."/>
            <person name="Zhang S.H."/>
            <person name="Liang J."/>
            <person name="Lin H."/>
            <person name="Song D."/>
            <person name="Yang G.P."/>
            <person name="Todd J.D."/>
            <person name="Zhang X.H."/>
        </authorList>
    </citation>
    <scope>NUCLEOTIDE SEQUENCE [LARGE SCALE GENOMIC DNA]</scope>
    <source>
        <strain evidence="3 4">ZYFD042</strain>
    </source>
</reference>
<protein>
    <submittedName>
        <fullName evidence="3">ATPase</fullName>
    </submittedName>
</protein>
<dbReference type="Proteomes" id="UP000285970">
    <property type="component" value="Unassembled WGS sequence"/>
</dbReference>
<evidence type="ECO:0000259" key="2">
    <source>
        <dbReference type="Pfam" id="PF08327"/>
    </source>
</evidence>
<feature type="domain" description="Activator of Hsp90 ATPase homologue 1/2-like C-terminal" evidence="2">
    <location>
        <begin position="23"/>
        <end position="159"/>
    </location>
</feature>
<dbReference type="EMBL" id="RBZY01000011">
    <property type="protein sequence ID" value="RWR21250.1"/>
    <property type="molecule type" value="Genomic_DNA"/>
</dbReference>
<dbReference type="InterPro" id="IPR023393">
    <property type="entry name" value="START-like_dom_sf"/>
</dbReference>
<dbReference type="InterPro" id="IPR013538">
    <property type="entry name" value="ASHA1/2-like_C"/>
</dbReference>
<gene>
    <name evidence="3" type="ORF">D8Y23_04515</name>
</gene>
<name>A0A443JL53_9MICO</name>
<dbReference type="CDD" id="cd07814">
    <property type="entry name" value="SRPBCC_CalC_Aha1-like"/>
    <property type="match status" value="1"/>
</dbReference>
<dbReference type="SUPFAM" id="SSF55961">
    <property type="entry name" value="Bet v1-like"/>
    <property type="match status" value="2"/>
</dbReference>
<evidence type="ECO:0000313" key="3">
    <source>
        <dbReference type="EMBL" id="RWR21250.1"/>
    </source>
</evidence>
<organism evidence="3 4">
    <name type="scientific">Microbacterium enclense</name>
    <dbReference type="NCBI Taxonomy" id="993073"/>
    <lineage>
        <taxon>Bacteria</taxon>
        <taxon>Bacillati</taxon>
        <taxon>Actinomycetota</taxon>
        <taxon>Actinomycetes</taxon>
        <taxon>Micrococcales</taxon>
        <taxon>Microbacteriaceae</taxon>
        <taxon>Microbacterium</taxon>
    </lineage>
</organism>
<dbReference type="Pfam" id="PF08327">
    <property type="entry name" value="AHSA1"/>
    <property type="match status" value="2"/>
</dbReference>
<evidence type="ECO:0000313" key="4">
    <source>
        <dbReference type="Proteomes" id="UP000285970"/>
    </source>
</evidence>
<proteinExistence type="inferred from homology"/>